<evidence type="ECO:0000256" key="1">
    <source>
        <dbReference type="ARBA" id="ARBA00000085"/>
    </source>
</evidence>
<evidence type="ECO:0000313" key="9">
    <source>
        <dbReference type="EMBL" id="PVY68678.1"/>
    </source>
</evidence>
<dbReference type="SMART" id="SM00388">
    <property type="entry name" value="HisKA"/>
    <property type="match status" value="1"/>
</dbReference>
<gene>
    <name evidence="9" type="ORF">C7440_1089</name>
</gene>
<feature type="transmembrane region" description="Helical" evidence="7">
    <location>
        <begin position="153"/>
        <end position="171"/>
    </location>
</feature>
<dbReference type="SMART" id="SM00387">
    <property type="entry name" value="HATPase_c"/>
    <property type="match status" value="1"/>
</dbReference>
<dbReference type="InterPro" id="IPR005467">
    <property type="entry name" value="His_kinase_dom"/>
</dbReference>
<dbReference type="STRING" id="1231391.GCA_000308195_02614"/>
<dbReference type="Pfam" id="PF02518">
    <property type="entry name" value="HATPase_c"/>
    <property type="match status" value="1"/>
</dbReference>
<dbReference type="OrthoDB" id="8670869at2"/>
<dbReference type="GO" id="GO:0000155">
    <property type="term" value="F:phosphorelay sensor kinase activity"/>
    <property type="evidence" value="ECO:0007669"/>
    <property type="project" value="InterPro"/>
</dbReference>
<dbReference type="Gene3D" id="3.30.565.10">
    <property type="entry name" value="Histidine kinase-like ATPase, C-terminal domain"/>
    <property type="match status" value="1"/>
</dbReference>
<keyword evidence="5 9" id="KW-0418">Kinase</keyword>
<sequence length="537" mass="58209">MLNDAGTQLALAHPLVVVLIALGVLALWRADPRRPRYLLYFGLSYLLYAAGAASQVVLVPSAHAHNVLFSGLMYLLAVIVFAQGLIALSGARPRYAVPMAILIAAMACRAYFLFIEENGVLRSYCLNGAVFLVFLHGAVAARNLRKGLWAERVAYYAFLLFTLSTLPRALLVKSRPAGDYGFDFSAYWIFTQLSIYAFALAFALALIVTIVQRNARAKSISDKNLSLISHDLRAPLATIVGNLRLLEKTASPEQVAHMRAIERSTQYQASLIEDILAGGHDDFRLLNVDPGPVQVEAFLTELCVHGRTWCIAGNNDFSLRVLTELPGQIQTDERRLKQVLLNLISNAALATRRGTIELHVAASPGEFGSAKLEFKVQDTGPGIEAGFLAMLFQENQRPDQEWPGTGLGLYIAQRIAKNMGGVLEVASESGKGSCFSLVLRVPACSQTPLPAEWQPLESKLETGGTAVAHGPPSGGKPPGVVLEKLAAYALQGSYSDIDELLESAVFSSSCHDGFRTAVKAALDELNFDAIRELAQRS</sequence>
<proteinExistence type="predicted"/>
<reference evidence="9 10" key="1">
    <citation type="submission" date="2018-04" db="EMBL/GenBank/DDBJ databases">
        <title>Genomic Encyclopedia of Type Strains, Phase IV (KMG-IV): sequencing the most valuable type-strain genomes for metagenomic binning, comparative biology and taxonomic classification.</title>
        <authorList>
            <person name="Goeker M."/>
        </authorList>
    </citation>
    <scope>NUCLEOTIDE SEQUENCE [LARGE SCALE GENOMIC DNA]</scope>
    <source>
        <strain evidence="9 10">DSM 10065</strain>
    </source>
</reference>
<dbReference type="SUPFAM" id="SSF47384">
    <property type="entry name" value="Homodimeric domain of signal transducing histidine kinase"/>
    <property type="match status" value="1"/>
</dbReference>
<keyword evidence="6" id="KW-0902">Two-component regulatory system</keyword>
<comment type="catalytic activity">
    <reaction evidence="1">
        <text>ATP + protein L-histidine = ADP + protein N-phospho-L-histidine.</text>
        <dbReference type="EC" id="2.7.13.3"/>
    </reaction>
</comment>
<dbReference type="AlphaFoldDB" id="A0A2U1CS07"/>
<evidence type="ECO:0000259" key="8">
    <source>
        <dbReference type="PROSITE" id="PS50109"/>
    </source>
</evidence>
<dbReference type="InterPro" id="IPR036097">
    <property type="entry name" value="HisK_dim/P_sf"/>
</dbReference>
<organism evidence="9 10">
    <name type="scientific">Pusillimonas noertemannii</name>
    <dbReference type="NCBI Taxonomy" id="305977"/>
    <lineage>
        <taxon>Bacteria</taxon>
        <taxon>Pseudomonadati</taxon>
        <taxon>Pseudomonadota</taxon>
        <taxon>Betaproteobacteria</taxon>
        <taxon>Burkholderiales</taxon>
        <taxon>Alcaligenaceae</taxon>
        <taxon>Pusillimonas</taxon>
    </lineage>
</organism>
<comment type="caution">
    <text evidence="9">The sequence shown here is derived from an EMBL/GenBank/DDBJ whole genome shotgun (WGS) entry which is preliminary data.</text>
</comment>
<dbReference type="InterPro" id="IPR003661">
    <property type="entry name" value="HisK_dim/P_dom"/>
</dbReference>
<dbReference type="PRINTS" id="PR00344">
    <property type="entry name" value="BCTRLSENSOR"/>
</dbReference>
<dbReference type="Pfam" id="PF00512">
    <property type="entry name" value="HisKA"/>
    <property type="match status" value="1"/>
</dbReference>
<dbReference type="Gene3D" id="1.10.287.130">
    <property type="match status" value="1"/>
</dbReference>
<dbReference type="RefSeq" id="WP_133244268.1">
    <property type="nucleotide sequence ID" value="NZ_JACCEX010000001.1"/>
</dbReference>
<dbReference type="PROSITE" id="PS50109">
    <property type="entry name" value="HIS_KIN"/>
    <property type="match status" value="1"/>
</dbReference>
<evidence type="ECO:0000256" key="2">
    <source>
        <dbReference type="ARBA" id="ARBA00012438"/>
    </source>
</evidence>
<evidence type="ECO:0000256" key="3">
    <source>
        <dbReference type="ARBA" id="ARBA00022553"/>
    </source>
</evidence>
<evidence type="ECO:0000256" key="5">
    <source>
        <dbReference type="ARBA" id="ARBA00022777"/>
    </source>
</evidence>
<evidence type="ECO:0000313" key="10">
    <source>
        <dbReference type="Proteomes" id="UP000246145"/>
    </source>
</evidence>
<keyword evidence="7" id="KW-0812">Transmembrane</keyword>
<feature type="transmembrane region" description="Helical" evidence="7">
    <location>
        <begin position="12"/>
        <end position="30"/>
    </location>
</feature>
<evidence type="ECO:0000256" key="7">
    <source>
        <dbReference type="SAM" id="Phobius"/>
    </source>
</evidence>
<dbReference type="EMBL" id="QEKO01000001">
    <property type="protein sequence ID" value="PVY68678.1"/>
    <property type="molecule type" value="Genomic_DNA"/>
</dbReference>
<dbReference type="PANTHER" id="PTHR43711">
    <property type="entry name" value="TWO-COMPONENT HISTIDINE KINASE"/>
    <property type="match status" value="1"/>
</dbReference>
<feature type="transmembrane region" description="Helical" evidence="7">
    <location>
        <begin position="121"/>
        <end position="141"/>
    </location>
</feature>
<dbReference type="Proteomes" id="UP000246145">
    <property type="component" value="Unassembled WGS sequence"/>
</dbReference>
<dbReference type="SUPFAM" id="SSF55874">
    <property type="entry name" value="ATPase domain of HSP90 chaperone/DNA topoisomerase II/histidine kinase"/>
    <property type="match status" value="1"/>
</dbReference>
<evidence type="ECO:0000256" key="6">
    <source>
        <dbReference type="ARBA" id="ARBA00023012"/>
    </source>
</evidence>
<accession>A0A2U1CS07</accession>
<feature type="transmembrane region" description="Helical" evidence="7">
    <location>
        <begin position="37"/>
        <end position="61"/>
    </location>
</feature>
<keyword evidence="10" id="KW-1185">Reference proteome</keyword>
<feature type="domain" description="Histidine kinase" evidence="8">
    <location>
        <begin position="227"/>
        <end position="443"/>
    </location>
</feature>
<dbReference type="EC" id="2.7.13.3" evidence="2"/>
<feature type="transmembrane region" description="Helical" evidence="7">
    <location>
        <begin position="67"/>
        <end position="88"/>
    </location>
</feature>
<dbReference type="InterPro" id="IPR036890">
    <property type="entry name" value="HATPase_C_sf"/>
</dbReference>
<dbReference type="CDD" id="cd00082">
    <property type="entry name" value="HisKA"/>
    <property type="match status" value="1"/>
</dbReference>
<keyword evidence="4" id="KW-0808">Transferase</keyword>
<protein>
    <recommendedName>
        <fullName evidence="2">histidine kinase</fullName>
        <ecNumber evidence="2">2.7.13.3</ecNumber>
    </recommendedName>
</protein>
<dbReference type="InterPro" id="IPR050736">
    <property type="entry name" value="Sensor_HK_Regulatory"/>
</dbReference>
<dbReference type="InterPro" id="IPR004358">
    <property type="entry name" value="Sig_transdc_His_kin-like_C"/>
</dbReference>
<keyword evidence="7" id="KW-0472">Membrane</keyword>
<name>A0A2U1CS07_9BURK</name>
<keyword evidence="7" id="KW-1133">Transmembrane helix</keyword>
<evidence type="ECO:0000256" key="4">
    <source>
        <dbReference type="ARBA" id="ARBA00022679"/>
    </source>
</evidence>
<dbReference type="PANTHER" id="PTHR43711:SF31">
    <property type="entry name" value="HISTIDINE KINASE"/>
    <property type="match status" value="1"/>
</dbReference>
<keyword evidence="3" id="KW-0597">Phosphoprotein</keyword>
<feature type="transmembrane region" description="Helical" evidence="7">
    <location>
        <begin position="95"/>
        <end position="115"/>
    </location>
</feature>
<dbReference type="InterPro" id="IPR003594">
    <property type="entry name" value="HATPase_dom"/>
</dbReference>
<feature type="transmembrane region" description="Helical" evidence="7">
    <location>
        <begin position="186"/>
        <end position="211"/>
    </location>
</feature>